<evidence type="ECO:0000313" key="1">
    <source>
        <dbReference type="EMBL" id="KXZ13388.1"/>
    </source>
</evidence>
<evidence type="ECO:0000313" key="2">
    <source>
        <dbReference type="Proteomes" id="UP000075430"/>
    </source>
</evidence>
<dbReference type="OrthoDB" id="2899407at2"/>
<dbReference type="Pfam" id="PF20765">
    <property type="entry name" value="Phage_tail_terminator_8"/>
    <property type="match status" value="1"/>
</dbReference>
<reference evidence="2" key="1">
    <citation type="submission" date="2016-02" db="EMBL/GenBank/DDBJ databases">
        <authorList>
            <person name="Dunlap C."/>
        </authorList>
    </citation>
    <scope>NUCLEOTIDE SEQUENCE [LARGE SCALE GENOMIC DNA]</scope>
    <source>
        <strain evidence="2">NRRL B-41092</strain>
    </source>
</reference>
<sequence length="148" mass="16966">MNSETGSIAAFLYKQCDVPVYESELPEQFQVPSLYIPPPSVFDENDTVSTFKKTYSLNIKLFHLDSVQALYTADRIADAVRESRQQIPLLTEAGEHTGDFIRITRMETRIGDKGEAVIMIRWTSRYYYQKHSNPALRDIDINSGVKQK</sequence>
<keyword evidence="2" id="KW-1185">Reference proteome</keyword>
<gene>
    <name evidence="1" type="ORF">AXI58_04405</name>
</gene>
<name>A0A150F2P0_9BACI</name>
<organism evidence="1 2">
    <name type="scientific">Bacillus nakamurai</name>
    <dbReference type="NCBI Taxonomy" id="1793963"/>
    <lineage>
        <taxon>Bacteria</taxon>
        <taxon>Bacillati</taxon>
        <taxon>Bacillota</taxon>
        <taxon>Bacilli</taxon>
        <taxon>Bacillales</taxon>
        <taxon>Bacillaceae</taxon>
        <taxon>Bacillus</taxon>
    </lineage>
</organism>
<dbReference type="RefSeq" id="WP_061523163.1">
    <property type="nucleotide sequence ID" value="NZ_JARLZY010000008.1"/>
</dbReference>
<dbReference type="InterPro" id="IPR049254">
    <property type="entry name" value="Phage_tail_terminator"/>
</dbReference>
<dbReference type="STRING" id="1793963.AXI58_04405"/>
<proteinExistence type="predicted"/>
<protein>
    <submittedName>
        <fullName evidence="1">Phage portal protein</fullName>
    </submittedName>
</protein>
<dbReference type="Proteomes" id="UP000075430">
    <property type="component" value="Unassembled WGS sequence"/>
</dbReference>
<dbReference type="EMBL" id="LSBA01000038">
    <property type="protein sequence ID" value="KXZ13388.1"/>
    <property type="molecule type" value="Genomic_DNA"/>
</dbReference>
<comment type="caution">
    <text evidence="1">The sequence shown here is derived from an EMBL/GenBank/DDBJ whole genome shotgun (WGS) entry which is preliminary data.</text>
</comment>
<accession>A0A150F2P0</accession>
<dbReference type="AlphaFoldDB" id="A0A150F2P0"/>